<name>A0A3Q0FZP4_ALLSI</name>
<dbReference type="Pfam" id="PF07654">
    <property type="entry name" value="C1-set"/>
    <property type="match status" value="1"/>
</dbReference>
<dbReference type="GO" id="GO:0006955">
    <property type="term" value="P:immune response"/>
    <property type="evidence" value="ECO:0007669"/>
    <property type="project" value="TreeGrafter"/>
</dbReference>
<feature type="domain" description="Immunoglobulin C1-set" evidence="10">
    <location>
        <begin position="47"/>
        <end position="102"/>
    </location>
</feature>
<gene>
    <name evidence="12" type="primary">LOC106723444</name>
</gene>
<keyword evidence="7" id="KW-0472">Membrane</keyword>
<evidence type="ECO:0000259" key="10">
    <source>
        <dbReference type="SMART" id="SM00407"/>
    </source>
</evidence>
<proteinExistence type="predicted"/>
<sequence length="114" mass="12685">MGDFISYDPKTHTWVAGTTQTQVTQRRWNEDKDGDHCFLVLLLGETPAQLTKNGEVQPQETSHAGVLPSRDGTYQTWATIEIDPSSNHNYACSVRHESLGAALRVAWDKGRTGE</sequence>
<evidence type="ECO:0000256" key="2">
    <source>
        <dbReference type="ARBA" id="ARBA00022451"/>
    </source>
</evidence>
<evidence type="ECO:0000256" key="3">
    <source>
        <dbReference type="ARBA" id="ARBA00022692"/>
    </source>
</evidence>
<keyword evidence="8" id="KW-1015">Disulfide bond</keyword>
<dbReference type="GeneID" id="106723444"/>
<dbReference type="PANTHER" id="PTHR16675">
    <property type="entry name" value="MHC CLASS I-RELATED"/>
    <property type="match status" value="1"/>
</dbReference>
<dbReference type="AlphaFoldDB" id="A0A3Q0FZP4"/>
<dbReference type="SMART" id="SM00407">
    <property type="entry name" value="IGc1"/>
    <property type="match status" value="1"/>
</dbReference>
<evidence type="ECO:0000256" key="9">
    <source>
        <dbReference type="ARBA" id="ARBA00023180"/>
    </source>
</evidence>
<keyword evidence="9" id="KW-0325">Glycoprotein</keyword>
<comment type="subcellular location">
    <subcellularLocation>
        <location evidence="1">Membrane</location>
        <topology evidence="1">Single-pass type I membrane protein</topology>
    </subcellularLocation>
</comment>
<dbReference type="Proteomes" id="UP000189705">
    <property type="component" value="Unplaced"/>
</dbReference>
<dbReference type="PANTHER" id="PTHR16675:SF242">
    <property type="entry name" value="MAJOR HISTOCOMPATIBILITY COMPLEX CLASS I-RELATED GENE PROTEIN"/>
    <property type="match status" value="1"/>
</dbReference>
<dbReference type="RefSeq" id="XP_025051610.1">
    <property type="nucleotide sequence ID" value="XM_025195825.1"/>
</dbReference>
<dbReference type="PROSITE" id="PS00290">
    <property type="entry name" value="IG_MHC"/>
    <property type="match status" value="1"/>
</dbReference>
<dbReference type="Gene3D" id="2.60.40.10">
    <property type="entry name" value="Immunoglobulins"/>
    <property type="match status" value="1"/>
</dbReference>
<evidence type="ECO:0000256" key="1">
    <source>
        <dbReference type="ARBA" id="ARBA00004479"/>
    </source>
</evidence>
<dbReference type="Gene3D" id="3.30.500.10">
    <property type="entry name" value="MHC class I-like antigen recognition-like"/>
    <property type="match status" value="1"/>
</dbReference>
<dbReference type="GO" id="GO:0042612">
    <property type="term" value="C:MHC class I protein complex"/>
    <property type="evidence" value="ECO:0007669"/>
    <property type="project" value="UniProtKB-KW"/>
</dbReference>
<evidence type="ECO:0000256" key="6">
    <source>
        <dbReference type="ARBA" id="ARBA00022989"/>
    </source>
</evidence>
<dbReference type="InterPro" id="IPR003006">
    <property type="entry name" value="Ig/MHC_CS"/>
</dbReference>
<dbReference type="SUPFAM" id="SSF48726">
    <property type="entry name" value="Immunoglobulin"/>
    <property type="match status" value="1"/>
</dbReference>
<keyword evidence="11" id="KW-1185">Reference proteome</keyword>
<evidence type="ECO:0000256" key="7">
    <source>
        <dbReference type="ARBA" id="ARBA00023136"/>
    </source>
</evidence>
<dbReference type="GO" id="GO:0009897">
    <property type="term" value="C:external side of plasma membrane"/>
    <property type="evidence" value="ECO:0007669"/>
    <property type="project" value="TreeGrafter"/>
</dbReference>
<dbReference type="KEGG" id="asn:106723444"/>
<dbReference type="InterPro" id="IPR050208">
    <property type="entry name" value="MHC_class-I_related"/>
</dbReference>
<dbReference type="GO" id="GO:0005615">
    <property type="term" value="C:extracellular space"/>
    <property type="evidence" value="ECO:0007669"/>
    <property type="project" value="TreeGrafter"/>
</dbReference>
<dbReference type="GO" id="GO:0002474">
    <property type="term" value="P:antigen processing and presentation of peptide antigen via MHC class I"/>
    <property type="evidence" value="ECO:0007669"/>
    <property type="project" value="UniProtKB-KW"/>
</dbReference>
<dbReference type="InterPro" id="IPR037055">
    <property type="entry name" value="MHC_I-like_Ag-recog_sf"/>
</dbReference>
<evidence type="ECO:0000256" key="8">
    <source>
        <dbReference type="ARBA" id="ARBA00023157"/>
    </source>
</evidence>
<evidence type="ECO:0000313" key="11">
    <source>
        <dbReference type="Proteomes" id="UP000189705"/>
    </source>
</evidence>
<dbReference type="InterPro" id="IPR013783">
    <property type="entry name" value="Ig-like_fold"/>
</dbReference>
<reference evidence="12" key="1">
    <citation type="submission" date="2025-08" db="UniProtKB">
        <authorList>
            <consortium name="RefSeq"/>
        </authorList>
    </citation>
    <scope>IDENTIFICATION</scope>
</reference>
<keyword evidence="5" id="KW-0391">Immunity</keyword>
<keyword evidence="2" id="KW-0490">MHC I</keyword>
<evidence type="ECO:0000313" key="12">
    <source>
        <dbReference type="RefSeq" id="XP_025051610.1"/>
    </source>
</evidence>
<dbReference type="SUPFAM" id="SSF54452">
    <property type="entry name" value="MHC antigen-recognition domain"/>
    <property type="match status" value="1"/>
</dbReference>
<dbReference type="InParanoid" id="A0A3Q0FZP4"/>
<accession>A0A3Q0FZP4</accession>
<organism evidence="11 12">
    <name type="scientific">Alligator sinensis</name>
    <name type="common">Chinese alligator</name>
    <dbReference type="NCBI Taxonomy" id="38654"/>
    <lineage>
        <taxon>Eukaryota</taxon>
        <taxon>Metazoa</taxon>
        <taxon>Chordata</taxon>
        <taxon>Craniata</taxon>
        <taxon>Vertebrata</taxon>
        <taxon>Euteleostomi</taxon>
        <taxon>Archelosauria</taxon>
        <taxon>Archosauria</taxon>
        <taxon>Crocodylia</taxon>
        <taxon>Alligatoridae</taxon>
        <taxon>Alligatorinae</taxon>
        <taxon>Alligator</taxon>
    </lineage>
</organism>
<protein>
    <submittedName>
        <fullName evidence="12">Major histocompatibility complex class I-related gene protein-like</fullName>
    </submittedName>
</protein>
<evidence type="ECO:0000256" key="5">
    <source>
        <dbReference type="ARBA" id="ARBA00022859"/>
    </source>
</evidence>
<keyword evidence="4" id="KW-0732">Signal</keyword>
<evidence type="ECO:0000256" key="4">
    <source>
        <dbReference type="ARBA" id="ARBA00022729"/>
    </source>
</evidence>
<dbReference type="InterPro" id="IPR036179">
    <property type="entry name" value="Ig-like_dom_sf"/>
</dbReference>
<dbReference type="InterPro" id="IPR011162">
    <property type="entry name" value="MHC_I/II-like_Ag-recog"/>
</dbReference>
<dbReference type="STRING" id="38654.A0A3Q0FZP4"/>
<keyword evidence="6" id="KW-1133">Transmembrane helix</keyword>
<keyword evidence="3" id="KW-0812">Transmembrane</keyword>
<dbReference type="InterPro" id="IPR003597">
    <property type="entry name" value="Ig_C1-set"/>
</dbReference>